<reference evidence="1" key="1">
    <citation type="submission" date="2023-07" db="EMBL/GenBank/DDBJ databases">
        <title>Black Yeasts Isolated from many extreme environments.</title>
        <authorList>
            <person name="Coleine C."/>
            <person name="Stajich J.E."/>
            <person name="Selbmann L."/>
        </authorList>
    </citation>
    <scope>NUCLEOTIDE SEQUENCE</scope>
    <source>
        <strain evidence="1">CCFEE 5714</strain>
    </source>
</reference>
<gene>
    <name evidence="1" type="ORF">LTR37_000962</name>
</gene>
<evidence type="ECO:0000313" key="1">
    <source>
        <dbReference type="EMBL" id="KAK3724914.1"/>
    </source>
</evidence>
<organism evidence="1 2">
    <name type="scientific">Vermiconidia calcicola</name>
    <dbReference type="NCBI Taxonomy" id="1690605"/>
    <lineage>
        <taxon>Eukaryota</taxon>
        <taxon>Fungi</taxon>
        <taxon>Dikarya</taxon>
        <taxon>Ascomycota</taxon>
        <taxon>Pezizomycotina</taxon>
        <taxon>Dothideomycetes</taxon>
        <taxon>Dothideomycetidae</taxon>
        <taxon>Mycosphaerellales</taxon>
        <taxon>Extremaceae</taxon>
        <taxon>Vermiconidia</taxon>
    </lineage>
</organism>
<comment type="caution">
    <text evidence="1">The sequence shown here is derived from an EMBL/GenBank/DDBJ whole genome shotgun (WGS) entry which is preliminary data.</text>
</comment>
<proteinExistence type="predicted"/>
<name>A0ACC3NXY4_9PEZI</name>
<dbReference type="Proteomes" id="UP001281147">
    <property type="component" value="Unassembled WGS sequence"/>
</dbReference>
<protein>
    <submittedName>
        <fullName evidence="1">Uncharacterized protein</fullName>
    </submittedName>
</protein>
<sequence>MLSRTLPLLLALAATTLTSPLPQQKPGLTAASILEISPSTSSCANSPAAGECRTAHQAAPSISISFTNFAIHDFPTQAALLALILYESGAFKYSKNHFPGIPGQGTRNMQSPEFNLEYATWLATVCTNCGISEAEVEGAGVEAVLGLVNGDEWGFGSAAWFWSTQCDQSVKKGLRAGTQEGWEGYLSQCVGTTATEERTAIWMKAMALGSW</sequence>
<dbReference type="EMBL" id="JAUTXU010000004">
    <property type="protein sequence ID" value="KAK3724914.1"/>
    <property type="molecule type" value="Genomic_DNA"/>
</dbReference>
<accession>A0ACC3NXY4</accession>
<keyword evidence="2" id="KW-1185">Reference proteome</keyword>
<evidence type="ECO:0000313" key="2">
    <source>
        <dbReference type="Proteomes" id="UP001281147"/>
    </source>
</evidence>